<keyword evidence="4" id="KW-0648">Protein biosynthesis</keyword>
<evidence type="ECO:0000256" key="2">
    <source>
        <dbReference type="ARBA" id="ARBA00010835"/>
    </source>
</evidence>
<evidence type="ECO:0000259" key="5">
    <source>
        <dbReference type="PROSITE" id="PS00745"/>
    </source>
</evidence>
<dbReference type="STRING" id="1801997.A3J64_00345"/>
<keyword evidence="3" id="KW-0488">Methylation</keyword>
<dbReference type="SUPFAM" id="SSF75620">
    <property type="entry name" value="Release factor"/>
    <property type="match status" value="1"/>
</dbReference>
<evidence type="ECO:0000256" key="1">
    <source>
        <dbReference type="ARBA" id="ARBA00002986"/>
    </source>
</evidence>
<evidence type="ECO:0000313" key="6">
    <source>
        <dbReference type="EMBL" id="OGZ36246.1"/>
    </source>
</evidence>
<name>A0A1G2FDV9_9BACT</name>
<evidence type="ECO:0000256" key="3">
    <source>
        <dbReference type="ARBA" id="ARBA00022481"/>
    </source>
</evidence>
<dbReference type="PROSITE" id="PS00745">
    <property type="entry name" value="RF_PROK_I"/>
    <property type="match status" value="1"/>
</dbReference>
<evidence type="ECO:0000313" key="7">
    <source>
        <dbReference type="Proteomes" id="UP000177061"/>
    </source>
</evidence>
<dbReference type="GO" id="GO:0003747">
    <property type="term" value="F:translation release factor activity"/>
    <property type="evidence" value="ECO:0007669"/>
    <property type="project" value="InterPro"/>
</dbReference>
<comment type="function">
    <text evidence="1">Peptide chain release factor 1 directs the termination of translation in response to the peptide chain termination codons UAG and UAA.</text>
</comment>
<dbReference type="FunFam" id="3.30.160.20:FF:000004">
    <property type="entry name" value="Peptide chain release factor 1"/>
    <property type="match status" value="1"/>
</dbReference>
<comment type="similarity">
    <text evidence="2">Belongs to the prokaryotic/mitochondrial release factor family.</text>
</comment>
<organism evidence="6 7">
    <name type="scientific">Candidatus Portnoybacteria bacterium RIFCSPHIGHO2_12_FULL_38_9</name>
    <dbReference type="NCBI Taxonomy" id="1801997"/>
    <lineage>
        <taxon>Bacteria</taxon>
        <taxon>Candidatus Portnoyibacteriota</taxon>
    </lineage>
</organism>
<evidence type="ECO:0000256" key="4">
    <source>
        <dbReference type="ARBA" id="ARBA00022917"/>
    </source>
</evidence>
<feature type="domain" description="Prokaryotic-type class I peptide chain release factors" evidence="5">
    <location>
        <begin position="171"/>
        <end position="187"/>
    </location>
</feature>
<dbReference type="Gene3D" id="3.30.160.20">
    <property type="match status" value="1"/>
</dbReference>
<comment type="caution">
    <text evidence="6">The sequence shown here is derived from an EMBL/GenBank/DDBJ whole genome shotgun (WGS) entry which is preliminary data.</text>
</comment>
<dbReference type="Pfam" id="PF00472">
    <property type="entry name" value="RF-1"/>
    <property type="match status" value="1"/>
</dbReference>
<dbReference type="InterPro" id="IPR000352">
    <property type="entry name" value="Pep_chain_release_fac_I"/>
</dbReference>
<dbReference type="InterPro" id="IPR005139">
    <property type="entry name" value="PCRF"/>
</dbReference>
<accession>A0A1G2FDV9</accession>
<dbReference type="Pfam" id="PF03462">
    <property type="entry name" value="PCRF"/>
    <property type="match status" value="1"/>
</dbReference>
<dbReference type="Gene3D" id="3.30.70.1660">
    <property type="match status" value="1"/>
</dbReference>
<dbReference type="AlphaFoldDB" id="A0A1G2FDV9"/>
<dbReference type="Gene3D" id="6.10.140.1980">
    <property type="match status" value="1"/>
</dbReference>
<dbReference type="EMBL" id="MHNB01000029">
    <property type="protein sequence ID" value="OGZ36246.1"/>
    <property type="molecule type" value="Genomic_DNA"/>
</dbReference>
<dbReference type="SMART" id="SM00937">
    <property type="entry name" value="PCRF"/>
    <property type="match status" value="1"/>
</dbReference>
<dbReference type="InterPro" id="IPR045853">
    <property type="entry name" value="Pep_chain_release_fac_I_sf"/>
</dbReference>
<gene>
    <name evidence="6" type="ORF">A3J64_00345</name>
</gene>
<reference evidence="6 7" key="1">
    <citation type="journal article" date="2016" name="Nat. Commun.">
        <title>Thousands of microbial genomes shed light on interconnected biogeochemical processes in an aquifer system.</title>
        <authorList>
            <person name="Anantharaman K."/>
            <person name="Brown C.T."/>
            <person name="Hug L.A."/>
            <person name="Sharon I."/>
            <person name="Castelle C.J."/>
            <person name="Probst A.J."/>
            <person name="Thomas B.C."/>
            <person name="Singh A."/>
            <person name="Wilkins M.J."/>
            <person name="Karaoz U."/>
            <person name="Brodie E.L."/>
            <person name="Williams K.H."/>
            <person name="Hubbard S.S."/>
            <person name="Banfield J.F."/>
        </authorList>
    </citation>
    <scope>NUCLEOTIDE SEQUENCE [LARGE SCALE GENOMIC DNA]</scope>
</reference>
<dbReference type="Proteomes" id="UP000177061">
    <property type="component" value="Unassembled WGS sequence"/>
</dbReference>
<sequence>MIPQDTQKEYEETSKQLSDPAIYSDPAKYTRLSRRYAELKKQLAAVSESRPSQNVIMEIRAGAGGEEAALFAAELFRMYSRYAEKQGFETGLIERHSTDLGGYREAVFEIRGKDAYNKLRHESGVHRIQRIPATEKSGRIHTSTASVAVLPEASEVEIKIEQKDLRIDVLRSSGPGGQYVNKRESAVRITHLPTKLIVTCQEGRTQQQNREKAMAVLRARLLAKKQEEEAGKRGAERRKQIGAGMRAEKIRTYNFPQNRLTDHRLQKSWHNLDRILDGDLGPIIKGLASLSF</sequence>
<dbReference type="PANTHER" id="PTHR43804">
    <property type="entry name" value="LD18447P"/>
    <property type="match status" value="1"/>
</dbReference>
<proteinExistence type="inferred from homology"/>
<dbReference type="InterPro" id="IPR050057">
    <property type="entry name" value="Prokaryotic/Mito_RF"/>
</dbReference>
<protein>
    <recommendedName>
        <fullName evidence="5">Prokaryotic-type class I peptide chain release factors domain-containing protein</fullName>
    </recommendedName>
</protein>
<dbReference type="PANTHER" id="PTHR43804:SF7">
    <property type="entry name" value="LD18447P"/>
    <property type="match status" value="1"/>
</dbReference>
<dbReference type="GO" id="GO:0005737">
    <property type="term" value="C:cytoplasm"/>
    <property type="evidence" value="ECO:0007669"/>
    <property type="project" value="UniProtKB-ARBA"/>
</dbReference>
<dbReference type="FunFam" id="3.30.70.1660:FF:000002">
    <property type="entry name" value="Peptide chain release factor 1"/>
    <property type="match status" value="1"/>
</dbReference>